<comment type="subcellular location">
    <subcellularLocation>
        <location evidence="2">Cytoplasm</location>
    </subcellularLocation>
    <subcellularLocation>
        <location evidence="1">Nucleus</location>
    </subcellularLocation>
</comment>
<evidence type="ECO:0000256" key="2">
    <source>
        <dbReference type="ARBA" id="ARBA00004496"/>
    </source>
</evidence>
<keyword evidence="6" id="KW-0539">Nucleus</keyword>
<name>A0AAW1CK55_9HEMI</name>
<dbReference type="PANTHER" id="PTHR13322">
    <property type="entry name" value="C1ORF73 PROTEIN"/>
    <property type="match status" value="1"/>
</dbReference>
<evidence type="ECO:0000259" key="7">
    <source>
        <dbReference type="Pfam" id="PF22965"/>
    </source>
</evidence>
<evidence type="ECO:0000256" key="5">
    <source>
        <dbReference type="ARBA" id="ARBA00022490"/>
    </source>
</evidence>
<dbReference type="InterPro" id="IPR056516">
    <property type="entry name" value="INTS7_N"/>
</dbReference>
<keyword evidence="11" id="KW-1185">Reference proteome</keyword>
<evidence type="ECO:0000313" key="10">
    <source>
        <dbReference type="EMBL" id="KAK9498901.1"/>
    </source>
</evidence>
<dbReference type="Proteomes" id="UP001461498">
    <property type="component" value="Unassembled WGS sequence"/>
</dbReference>
<dbReference type="AlphaFoldDB" id="A0AAW1CK55"/>
<dbReference type="InterPro" id="IPR011989">
    <property type="entry name" value="ARM-like"/>
</dbReference>
<evidence type="ECO:0000313" key="11">
    <source>
        <dbReference type="Proteomes" id="UP001461498"/>
    </source>
</evidence>
<feature type="domain" description="Integrator complex subunit 7 N-terminal" evidence="8">
    <location>
        <begin position="24"/>
        <end position="529"/>
    </location>
</feature>
<comment type="caution">
    <text evidence="10">The sequence shown here is derived from an EMBL/GenBank/DDBJ whole genome shotgun (WGS) entry which is preliminary data.</text>
</comment>
<dbReference type="Pfam" id="PF24436">
    <property type="entry name" value="INTS7_N"/>
    <property type="match status" value="1"/>
</dbReference>
<evidence type="ECO:0000256" key="6">
    <source>
        <dbReference type="ARBA" id="ARBA00023242"/>
    </source>
</evidence>
<dbReference type="PANTHER" id="PTHR13322:SF2">
    <property type="entry name" value="INTEGRATOR COMPLEX SUBUNIT 7"/>
    <property type="match status" value="1"/>
</dbReference>
<feature type="domain" description="Integrator complex subunit 7 helical bundle" evidence="9">
    <location>
        <begin position="531"/>
        <end position="706"/>
    </location>
</feature>
<dbReference type="InterPro" id="IPR033060">
    <property type="entry name" value="INTS7"/>
</dbReference>
<comment type="similarity">
    <text evidence="3">Belongs to the Integrator subunit 7 family.</text>
</comment>
<dbReference type="GO" id="GO:0032039">
    <property type="term" value="C:integrator complex"/>
    <property type="evidence" value="ECO:0007669"/>
    <property type="project" value="InterPro"/>
</dbReference>
<dbReference type="GO" id="GO:0034472">
    <property type="term" value="P:snRNA 3'-end processing"/>
    <property type="evidence" value="ECO:0007669"/>
    <property type="project" value="TreeGrafter"/>
</dbReference>
<dbReference type="EMBL" id="JAPXFL010000012">
    <property type="protein sequence ID" value="KAK9498901.1"/>
    <property type="molecule type" value="Genomic_DNA"/>
</dbReference>
<organism evidence="10 11">
    <name type="scientific">Rhynocoris fuscipes</name>
    <dbReference type="NCBI Taxonomy" id="488301"/>
    <lineage>
        <taxon>Eukaryota</taxon>
        <taxon>Metazoa</taxon>
        <taxon>Ecdysozoa</taxon>
        <taxon>Arthropoda</taxon>
        <taxon>Hexapoda</taxon>
        <taxon>Insecta</taxon>
        <taxon>Pterygota</taxon>
        <taxon>Neoptera</taxon>
        <taxon>Paraneoptera</taxon>
        <taxon>Hemiptera</taxon>
        <taxon>Heteroptera</taxon>
        <taxon>Panheteroptera</taxon>
        <taxon>Cimicomorpha</taxon>
        <taxon>Reduviidae</taxon>
        <taxon>Harpactorinae</taxon>
        <taxon>Harpactorini</taxon>
        <taxon>Rhynocoris</taxon>
    </lineage>
</organism>
<protein>
    <recommendedName>
        <fullName evidence="4">Integrator complex subunit 7</fullName>
    </recommendedName>
</protein>
<dbReference type="SUPFAM" id="SSF48371">
    <property type="entry name" value="ARM repeat"/>
    <property type="match status" value="1"/>
</dbReference>
<reference evidence="10 11" key="1">
    <citation type="submission" date="2022-12" db="EMBL/GenBank/DDBJ databases">
        <title>Chromosome-level genome assembly of true bugs.</title>
        <authorList>
            <person name="Ma L."/>
            <person name="Li H."/>
        </authorList>
    </citation>
    <scope>NUCLEOTIDE SEQUENCE [LARGE SCALE GENOMIC DNA]</scope>
    <source>
        <strain evidence="10">Lab_2022b</strain>
    </source>
</reference>
<gene>
    <name evidence="10" type="ORF">O3M35_003451</name>
</gene>
<dbReference type="Pfam" id="PF24437">
    <property type="entry name" value="INTS7_HB"/>
    <property type="match status" value="1"/>
</dbReference>
<sequence>MSNTRLSAMNEAIGEPEHDANSALTELDKGLRSGRVGEQCEAIVKFPRLFEKYPFPILINSSFLKLADVFRVGNNFLRLWVLRVCQQSEKHLDKILNVEEFVRRIFSVSHSNDPVARALTLQTLGSLAGVIPERQQVHHSIRRSLDSHDSVEVEAAIYAAMQFAAQSKSFALGMCDKISDMIRGLATPAHMKLLLIPILQHMHHDTSTAAMVRKVCTDLLPKYPAKDFVVTTLNTLTKLAAATLVDIPNQVELLLDYLVKDKRWSVKKTSLLGLHQLAKVGPHLWPLKCVLETIRVARSSSNQGVVSLALDVFIVLTNSPIICKEYVEPDSELMQLCQETCYSSNSMVSAKSVKIITHMVNFCFEEGLPISDVEEHICTVESLLLLLVSCKSGEVGDYVLKICLQCAITLCKVHRPLANRFVDLIATQLANATDNCSLILCEALGGIGGLEPQCLNPYIPEIINKINDIATSTIDIDKKTKVMLCTLIFQTILPEDWADEFQAAIDSVVINSDLWSNYKIARSAARYGHYKVCSNLMAELKNKVSSEHLHFWLVALEQIGKAESALTSDQPLIDRLGTAITFYNTAISSLKAGSSPGSTLSFQCEYSALRAELLQCFSQLISSCNSLCSSPPPAIATTIMSSTRDDLQRCGHITGQLRKCAKEFRFCGELYWKLYQSAFDADPVSLTNIQILQHMCMLMAHSIESISLLNYQGDEPALGFSLQDHSLETLEMLQSCKSAVEIMKKMDLRKWTYKAITHHHVRCLLEQVEILVTGPFCLPRFFFQVLQSTSVKLAVSPQPRVNGEWITVVSGAQLAVKVEGVIQHGSRPGLFRSVEKVTVSLATQPNPRANINEKLTSDVSLSLTQTVIPIRDFFSAQFLVSLGSGSAQATAVVEAAVIDQTGATWQTGPKISLTLKQHDDPTRTH</sequence>
<evidence type="ECO:0000259" key="9">
    <source>
        <dbReference type="Pfam" id="PF24437"/>
    </source>
</evidence>
<evidence type="ECO:0000256" key="4">
    <source>
        <dbReference type="ARBA" id="ARBA00015336"/>
    </source>
</evidence>
<dbReference type="InterPro" id="IPR054519">
    <property type="entry name" value="INTS7_C"/>
</dbReference>
<feature type="domain" description="Integrator complex subunit 7 C-terminal" evidence="7">
    <location>
        <begin position="792"/>
        <end position="905"/>
    </location>
</feature>
<dbReference type="InterPro" id="IPR056517">
    <property type="entry name" value="INTS7_HB"/>
</dbReference>
<keyword evidence="5" id="KW-0963">Cytoplasm</keyword>
<evidence type="ECO:0000256" key="1">
    <source>
        <dbReference type="ARBA" id="ARBA00004123"/>
    </source>
</evidence>
<proteinExistence type="inferred from homology"/>
<dbReference type="GO" id="GO:0005737">
    <property type="term" value="C:cytoplasm"/>
    <property type="evidence" value="ECO:0007669"/>
    <property type="project" value="UniProtKB-SubCell"/>
</dbReference>
<dbReference type="InterPro" id="IPR016024">
    <property type="entry name" value="ARM-type_fold"/>
</dbReference>
<dbReference type="Gene3D" id="1.25.10.10">
    <property type="entry name" value="Leucine-rich Repeat Variant"/>
    <property type="match status" value="1"/>
</dbReference>
<evidence type="ECO:0000256" key="3">
    <source>
        <dbReference type="ARBA" id="ARBA00008565"/>
    </source>
</evidence>
<dbReference type="Pfam" id="PF22965">
    <property type="entry name" value="INTS7_C"/>
    <property type="match status" value="1"/>
</dbReference>
<accession>A0AAW1CK55</accession>
<evidence type="ECO:0000259" key="8">
    <source>
        <dbReference type="Pfam" id="PF24436"/>
    </source>
</evidence>